<dbReference type="Gene3D" id="1.20.5.100">
    <property type="entry name" value="Cytochrome c1, transmembrane anchor, C-terminal"/>
    <property type="match status" value="1"/>
</dbReference>
<dbReference type="PANTHER" id="PTHR43491">
    <property type="entry name" value="UDP-N-ACETYL-D-MANNOSAMINE DEHYDROGENASE"/>
    <property type="match status" value="1"/>
</dbReference>
<dbReference type="SUPFAM" id="SSF51735">
    <property type="entry name" value="NAD(P)-binding Rossmann-fold domains"/>
    <property type="match status" value="1"/>
</dbReference>
<dbReference type="GO" id="GO:0051287">
    <property type="term" value="F:NAD binding"/>
    <property type="evidence" value="ECO:0007669"/>
    <property type="project" value="InterPro"/>
</dbReference>
<dbReference type="InterPro" id="IPR008927">
    <property type="entry name" value="6-PGluconate_DH-like_C_sf"/>
</dbReference>
<keyword evidence="1" id="KW-0560">Oxidoreductase</keyword>
<dbReference type="EMBL" id="RAPQ01000008">
    <property type="protein sequence ID" value="RKE04296.1"/>
    <property type="molecule type" value="Genomic_DNA"/>
</dbReference>
<keyword evidence="2" id="KW-0520">NAD</keyword>
<dbReference type="GO" id="GO:0016616">
    <property type="term" value="F:oxidoreductase activity, acting on the CH-OH group of donors, NAD or NADP as acceptor"/>
    <property type="evidence" value="ECO:0007669"/>
    <property type="project" value="InterPro"/>
</dbReference>
<dbReference type="InterPro" id="IPR017476">
    <property type="entry name" value="UDP-Glc/GDP-Man"/>
</dbReference>
<dbReference type="InterPro" id="IPR001732">
    <property type="entry name" value="UDP-Glc/GDP-Man_DH_N"/>
</dbReference>
<evidence type="ECO:0000256" key="1">
    <source>
        <dbReference type="ARBA" id="ARBA00023002"/>
    </source>
</evidence>
<keyword evidence="6" id="KW-1185">Reference proteome</keyword>
<evidence type="ECO:0000259" key="4">
    <source>
        <dbReference type="SMART" id="SM00984"/>
    </source>
</evidence>
<dbReference type="InterPro" id="IPR014027">
    <property type="entry name" value="UDP-Glc/GDP-Man_DH_C"/>
</dbReference>
<dbReference type="SUPFAM" id="SSF48179">
    <property type="entry name" value="6-phosphogluconate dehydrogenase C-terminal domain-like"/>
    <property type="match status" value="1"/>
</dbReference>
<dbReference type="NCBIfam" id="NF008286">
    <property type="entry name" value="PRK11064.1"/>
    <property type="match status" value="1"/>
</dbReference>
<dbReference type="InterPro" id="IPR036220">
    <property type="entry name" value="UDP-Glc/GDP-Man_DH_C_sf"/>
</dbReference>
<sequence>MSGYFSFSSIKNSKNKFKQLLITVSQKSEIFMSKFEVVTTIGLGYIGLPTASLIARSGIRVQGVDVNPKVVEAVNLGEIIIVEPDLDELVHQVVEDNLLSAHTEVQEADVYTIAVPTPFKGNHEPDISYVLDATKAAIPVLKEGDLFIIESTSPVGTTEKVRDLIYTKRPELEDRIFIAYCPERVLPGNIIYELEHNDRVIGGIDEMSTEMACEFFRNFVVGELHKTNSRTAEMCKLVENSSRDVQIAFANELSVICEKAGINVWELIELANKHPRVNILSPGCGVGGHCIAVDPYFIVSEYPLESQIIGKAREINNYKAFWCVEKIKNARLQFQLDRGYEPKIAVMGLAFKPNIDDLRESPAMYIANKITQSQQDDYLIVEPNIEEHSSFQICDYQIAFDMADMIVYLVAHNEFKNLPFSDEKVILDFCGVTNHQEKIFNEIPVEIPKPRENKRKKLR</sequence>
<evidence type="ECO:0000256" key="2">
    <source>
        <dbReference type="ARBA" id="ARBA00023027"/>
    </source>
</evidence>
<dbReference type="PIRSF" id="PIRSF000124">
    <property type="entry name" value="UDPglc_GDPman_dh"/>
    <property type="match status" value="1"/>
</dbReference>
<dbReference type="InterPro" id="IPR014026">
    <property type="entry name" value="UDP-Glc/GDP-Man_DH_dimer"/>
</dbReference>
<dbReference type="InterPro" id="IPR036291">
    <property type="entry name" value="NAD(P)-bd_dom_sf"/>
</dbReference>
<reference evidence="5 6" key="1">
    <citation type="submission" date="2018-09" db="EMBL/GenBank/DDBJ databases">
        <title>Genomic Encyclopedia of Archaeal and Bacterial Type Strains, Phase II (KMG-II): from individual species to whole genera.</title>
        <authorList>
            <person name="Goeker M."/>
        </authorList>
    </citation>
    <scope>NUCLEOTIDE SEQUENCE [LARGE SCALE GENOMIC DNA]</scope>
    <source>
        <strain evidence="5 6">DSM 21950</strain>
    </source>
</reference>
<dbReference type="AlphaFoldDB" id="A0A419X9H8"/>
<organism evidence="5 6">
    <name type="scientific">Marinifilum flexuosum</name>
    <dbReference type="NCBI Taxonomy" id="1117708"/>
    <lineage>
        <taxon>Bacteria</taxon>
        <taxon>Pseudomonadati</taxon>
        <taxon>Bacteroidota</taxon>
        <taxon>Bacteroidia</taxon>
        <taxon>Marinilabiliales</taxon>
        <taxon>Marinifilaceae</taxon>
    </lineage>
</organism>
<dbReference type="Gene3D" id="3.40.50.720">
    <property type="entry name" value="NAD(P)-binding Rossmann-like Domain"/>
    <property type="match status" value="2"/>
</dbReference>
<comment type="caution">
    <text evidence="5">The sequence shown here is derived from an EMBL/GenBank/DDBJ whole genome shotgun (WGS) entry which is preliminary data.</text>
</comment>
<dbReference type="SMART" id="SM00984">
    <property type="entry name" value="UDPG_MGDP_dh_C"/>
    <property type="match status" value="1"/>
</dbReference>
<dbReference type="PANTHER" id="PTHR43491:SF1">
    <property type="entry name" value="UDP-N-ACETYL-D-MANNOSAMINE DEHYDROGENASE"/>
    <property type="match status" value="1"/>
</dbReference>
<dbReference type="Proteomes" id="UP000284531">
    <property type="component" value="Unassembled WGS sequence"/>
</dbReference>
<dbReference type="GO" id="GO:0016628">
    <property type="term" value="F:oxidoreductase activity, acting on the CH-CH group of donors, NAD or NADP as acceptor"/>
    <property type="evidence" value="ECO:0007669"/>
    <property type="project" value="InterPro"/>
</dbReference>
<gene>
    <name evidence="5" type="ORF">BXY64_1316</name>
</gene>
<protein>
    <submittedName>
        <fullName evidence="5">UDP-N-acetyl-D-mannosaminuronic acid dehydrogenase</fullName>
    </submittedName>
</protein>
<evidence type="ECO:0000313" key="5">
    <source>
        <dbReference type="EMBL" id="RKE04296.1"/>
    </source>
</evidence>
<dbReference type="Pfam" id="PF03720">
    <property type="entry name" value="UDPG_MGDP_dh_C"/>
    <property type="match status" value="1"/>
</dbReference>
<proteinExistence type="inferred from homology"/>
<dbReference type="Pfam" id="PF03721">
    <property type="entry name" value="UDPG_MGDP_dh_N"/>
    <property type="match status" value="1"/>
</dbReference>
<accession>A0A419X9H8</accession>
<dbReference type="InterPro" id="IPR028359">
    <property type="entry name" value="UDP_ManNAc/GlcNAc_DH"/>
</dbReference>
<dbReference type="PIRSF" id="PIRSF500136">
    <property type="entry name" value="UDP_ManNAc_DH"/>
    <property type="match status" value="1"/>
</dbReference>
<evidence type="ECO:0000313" key="6">
    <source>
        <dbReference type="Proteomes" id="UP000284531"/>
    </source>
</evidence>
<dbReference type="GO" id="GO:0000271">
    <property type="term" value="P:polysaccharide biosynthetic process"/>
    <property type="evidence" value="ECO:0007669"/>
    <property type="project" value="InterPro"/>
</dbReference>
<comment type="similarity">
    <text evidence="3">Belongs to the UDP-glucose/GDP-mannose dehydrogenase family.</text>
</comment>
<feature type="domain" description="UDP-glucose/GDP-mannose dehydrogenase C-terminal" evidence="4">
    <location>
        <begin position="345"/>
        <end position="435"/>
    </location>
</feature>
<dbReference type="NCBIfam" id="TIGR03026">
    <property type="entry name" value="NDP-sugDHase"/>
    <property type="match status" value="1"/>
</dbReference>
<evidence type="ECO:0000256" key="3">
    <source>
        <dbReference type="PIRNR" id="PIRNR000124"/>
    </source>
</evidence>
<dbReference type="Pfam" id="PF00984">
    <property type="entry name" value="UDPG_MGDP_dh"/>
    <property type="match status" value="1"/>
</dbReference>
<name>A0A419X9H8_9BACT</name>
<dbReference type="SUPFAM" id="SSF52413">
    <property type="entry name" value="UDP-glucose/GDP-mannose dehydrogenase C-terminal domain"/>
    <property type="match status" value="1"/>
</dbReference>